<evidence type="ECO:0000313" key="1">
    <source>
        <dbReference type="EMBL" id="GAE46022.1"/>
    </source>
</evidence>
<reference evidence="1 2" key="1">
    <citation type="submission" date="2013-12" db="EMBL/GenBank/DDBJ databases">
        <title>NBRP : Genome information of microbial organism related human and environment.</title>
        <authorList>
            <person name="Hattori M."/>
            <person name="Oshima K."/>
            <person name="Inaba H."/>
            <person name="Suda W."/>
            <person name="Sakamoto M."/>
            <person name="Iino T."/>
            <person name="Kitahara M."/>
            <person name="Oshida Y."/>
            <person name="Iida T."/>
            <person name="Kudo T."/>
            <person name="Itoh T."/>
            <person name="Ahmed I."/>
            <person name="Ohkuma M."/>
        </authorList>
    </citation>
    <scope>NUCLEOTIDE SEQUENCE [LARGE SCALE GENOMIC DNA]</scope>
    <source>
        <strain evidence="1 2">JCM 21738</strain>
    </source>
</reference>
<evidence type="ECO:0000313" key="2">
    <source>
        <dbReference type="Proteomes" id="UP000018949"/>
    </source>
</evidence>
<dbReference type="EMBL" id="BAUW01000034">
    <property type="protein sequence ID" value="GAE46022.1"/>
    <property type="molecule type" value="Genomic_DNA"/>
</dbReference>
<comment type="caution">
    <text evidence="1">The sequence shown here is derived from an EMBL/GenBank/DDBJ whole genome shotgun (WGS) entry which is preliminary data.</text>
</comment>
<sequence length="70" mass="8390">MRWLSWFPAYEGNQGHHANNDIGRRVLDTYFELKKKRLEGNMNPEQPIQEIEEKEEGTELLEEIEDDNEE</sequence>
<gene>
    <name evidence="1" type="ORF">JCM21738_2879</name>
</gene>
<protein>
    <submittedName>
        <fullName evidence="1">Uncharacterized protein</fullName>
    </submittedName>
</protein>
<dbReference type="Proteomes" id="UP000018949">
    <property type="component" value="Unassembled WGS sequence"/>
</dbReference>
<keyword evidence="2" id="KW-1185">Reference proteome</keyword>
<dbReference type="AlphaFoldDB" id="W4RPI5"/>
<accession>W4RPI5</accession>
<proteinExistence type="predicted"/>
<name>W4RPI5_9BACI</name>
<organism evidence="1 2">
    <name type="scientific">Mesobacillus boroniphilus JCM 21738</name>
    <dbReference type="NCBI Taxonomy" id="1294265"/>
    <lineage>
        <taxon>Bacteria</taxon>
        <taxon>Bacillati</taxon>
        <taxon>Bacillota</taxon>
        <taxon>Bacilli</taxon>
        <taxon>Bacillales</taxon>
        <taxon>Bacillaceae</taxon>
        <taxon>Mesobacillus</taxon>
    </lineage>
</organism>